<dbReference type="Pfam" id="PF13242">
    <property type="entry name" value="Hydrolase_like"/>
    <property type="match status" value="1"/>
</dbReference>
<dbReference type="Gene3D" id="3.40.50.1000">
    <property type="entry name" value="HAD superfamily/HAD-like"/>
    <property type="match status" value="1"/>
</dbReference>
<dbReference type="RefSeq" id="WP_089758652.1">
    <property type="nucleotide sequence ID" value="NZ_FNGO01000004.1"/>
</dbReference>
<dbReference type="InterPro" id="IPR036412">
    <property type="entry name" value="HAD-like_sf"/>
</dbReference>
<dbReference type="EMBL" id="FNGO01000004">
    <property type="protein sequence ID" value="SDL43302.1"/>
    <property type="molecule type" value="Genomic_DNA"/>
</dbReference>
<protein>
    <recommendedName>
        <fullName evidence="3">YqeG family HAD IIIA-type phosphatase</fullName>
    </recommendedName>
</protein>
<evidence type="ECO:0000313" key="1">
    <source>
        <dbReference type="EMBL" id="SDL43302.1"/>
    </source>
</evidence>
<gene>
    <name evidence="1" type="ORF">SAMN04488692_104141</name>
</gene>
<reference evidence="1 2" key="1">
    <citation type="submission" date="2016-10" db="EMBL/GenBank/DDBJ databases">
        <authorList>
            <person name="de Groot N.N."/>
        </authorList>
    </citation>
    <scope>NUCLEOTIDE SEQUENCE [LARGE SCALE GENOMIC DNA]</scope>
    <source>
        <strain evidence="1 2">SLAS-1</strain>
    </source>
</reference>
<evidence type="ECO:0008006" key="3">
    <source>
        <dbReference type="Google" id="ProtNLM"/>
    </source>
</evidence>
<evidence type="ECO:0000313" key="2">
    <source>
        <dbReference type="Proteomes" id="UP000199476"/>
    </source>
</evidence>
<dbReference type="InterPro" id="IPR023214">
    <property type="entry name" value="HAD_sf"/>
</dbReference>
<dbReference type="GO" id="GO:0008962">
    <property type="term" value="F:phosphatidylglycerophosphatase activity"/>
    <property type="evidence" value="ECO:0007669"/>
    <property type="project" value="InterPro"/>
</dbReference>
<keyword evidence="2" id="KW-1185">Reference proteome</keyword>
<name>A0A1G9K0T6_9FIRM</name>
<dbReference type="Proteomes" id="UP000199476">
    <property type="component" value="Unassembled WGS sequence"/>
</dbReference>
<dbReference type="AlphaFoldDB" id="A0A1G9K0T6"/>
<dbReference type="STRING" id="321763.SAMN04488692_104141"/>
<proteinExistence type="predicted"/>
<organism evidence="1 2">
    <name type="scientific">Halarsenatibacter silvermanii</name>
    <dbReference type="NCBI Taxonomy" id="321763"/>
    <lineage>
        <taxon>Bacteria</taxon>
        <taxon>Bacillati</taxon>
        <taxon>Bacillota</taxon>
        <taxon>Clostridia</taxon>
        <taxon>Halanaerobiales</taxon>
        <taxon>Halarsenatibacteraceae</taxon>
        <taxon>Halarsenatibacter</taxon>
    </lineage>
</organism>
<accession>A0A1G9K0T6</accession>
<dbReference type="InterPro" id="IPR010021">
    <property type="entry name" value="PGPP1/Gep4"/>
</dbReference>
<sequence>MLELLKPDDRFEHISDIDLDYFSDRNLFGMVIDIDNTVMPYSCQDIPGRIKTWINKADEMGYKISFVSNTATERTEYLAEEFGFPVYGMSLKPLRKNLLRVQNEFDIPKKNMVIIGDQIFTDILGGNLAGFYTILVEPLTERDFIVTKGLRWLESFIR</sequence>
<dbReference type="NCBIfam" id="TIGR01668">
    <property type="entry name" value="YqeG_hyp_ppase"/>
    <property type="match status" value="1"/>
</dbReference>
<dbReference type="SUPFAM" id="SSF56784">
    <property type="entry name" value="HAD-like"/>
    <property type="match status" value="1"/>
</dbReference>
<dbReference type="OrthoDB" id="9787572at2"/>